<sequence>MGLDRSEHEPDEYDPEEEFRDPDSDSLTIPQVPTENAGSDLRSDLKSEFEEDAIPEPEFSAAETDVDGETLKNFWALVLVINAAVLAYALGVLFLVFEGATTYASYLFAAGLVLTGFCIQRYRAFRRDVGSDSSTTDPVGDSAEGSSTDDRTDETTTNSRGRESTAAIDADQTDETTDDDADPK</sequence>
<dbReference type="Pfam" id="PF24008">
    <property type="entry name" value="DUF7322"/>
    <property type="match status" value="1"/>
</dbReference>
<dbReference type="EMBL" id="AOHW01000044">
    <property type="protein sequence ID" value="ELY37836.1"/>
    <property type="molecule type" value="Genomic_DNA"/>
</dbReference>
<keyword evidence="2" id="KW-0812">Transmembrane</keyword>
<reference evidence="4 5" key="1">
    <citation type="journal article" date="2014" name="PLoS Genet.">
        <title>Phylogenetically driven sequencing of extremely halophilic archaea reveals strategies for static and dynamic osmo-response.</title>
        <authorList>
            <person name="Becker E.A."/>
            <person name="Seitzer P.M."/>
            <person name="Tritt A."/>
            <person name="Larsen D."/>
            <person name="Krusor M."/>
            <person name="Yao A.I."/>
            <person name="Wu D."/>
            <person name="Madern D."/>
            <person name="Eisen J.A."/>
            <person name="Darling A.E."/>
            <person name="Facciotti M.T."/>
        </authorList>
    </citation>
    <scope>NUCLEOTIDE SEQUENCE [LARGE SCALE GENOMIC DNA]</scope>
    <source>
        <strain evidence="4 5">GA33</strain>
    </source>
</reference>
<comment type="caution">
    <text evidence="4">The sequence shown here is derived from an EMBL/GenBank/DDBJ whole genome shotgun (WGS) entry which is preliminary data.</text>
</comment>
<feature type="transmembrane region" description="Helical" evidence="2">
    <location>
        <begin position="103"/>
        <end position="119"/>
    </location>
</feature>
<feature type="region of interest" description="Disordered" evidence="1">
    <location>
        <begin position="1"/>
        <end position="62"/>
    </location>
</feature>
<feature type="compositionally biased region" description="Acidic residues" evidence="1">
    <location>
        <begin position="9"/>
        <end position="20"/>
    </location>
</feature>
<dbReference type="eggNOG" id="arCOG06289">
    <property type="taxonomic scope" value="Archaea"/>
</dbReference>
<evidence type="ECO:0000256" key="1">
    <source>
        <dbReference type="SAM" id="MobiDB-lite"/>
    </source>
</evidence>
<organism evidence="4 5">
    <name type="scientific">Natronorubrum tibetense GA33</name>
    <dbReference type="NCBI Taxonomy" id="1114856"/>
    <lineage>
        <taxon>Archaea</taxon>
        <taxon>Methanobacteriati</taxon>
        <taxon>Methanobacteriota</taxon>
        <taxon>Stenosarchaea group</taxon>
        <taxon>Halobacteria</taxon>
        <taxon>Halobacteriales</taxon>
        <taxon>Natrialbaceae</taxon>
        <taxon>Natronorubrum</taxon>
    </lineage>
</organism>
<dbReference type="RefSeq" id="WP_006091850.1">
    <property type="nucleotide sequence ID" value="NZ_AOHW01000044.1"/>
</dbReference>
<feature type="transmembrane region" description="Helical" evidence="2">
    <location>
        <begin position="74"/>
        <end position="97"/>
    </location>
</feature>
<accession>L9VL82</accession>
<keyword evidence="2" id="KW-0472">Membrane</keyword>
<feature type="domain" description="DUF7322" evidence="3">
    <location>
        <begin position="64"/>
        <end position="124"/>
    </location>
</feature>
<dbReference type="AlphaFoldDB" id="L9VL82"/>
<gene>
    <name evidence="4" type="ORF">C496_18558</name>
</gene>
<dbReference type="Proteomes" id="UP000011599">
    <property type="component" value="Unassembled WGS sequence"/>
</dbReference>
<keyword evidence="5" id="KW-1185">Reference proteome</keyword>
<proteinExistence type="predicted"/>
<evidence type="ECO:0000313" key="5">
    <source>
        <dbReference type="Proteomes" id="UP000011599"/>
    </source>
</evidence>
<dbReference type="OrthoDB" id="330633at2157"/>
<feature type="compositionally biased region" description="Polar residues" evidence="1">
    <location>
        <begin position="25"/>
        <end position="37"/>
    </location>
</feature>
<evidence type="ECO:0000259" key="3">
    <source>
        <dbReference type="Pfam" id="PF24008"/>
    </source>
</evidence>
<evidence type="ECO:0000313" key="4">
    <source>
        <dbReference type="EMBL" id="ELY37836.1"/>
    </source>
</evidence>
<dbReference type="STRING" id="1114856.GCA_000383975_00387"/>
<feature type="compositionally biased region" description="Acidic residues" evidence="1">
    <location>
        <begin position="171"/>
        <end position="184"/>
    </location>
</feature>
<dbReference type="PATRIC" id="fig|1114856.3.peg.3847"/>
<keyword evidence="2" id="KW-1133">Transmembrane helix</keyword>
<feature type="region of interest" description="Disordered" evidence="1">
    <location>
        <begin position="129"/>
        <end position="184"/>
    </location>
</feature>
<dbReference type="InterPro" id="IPR055746">
    <property type="entry name" value="DUF7322"/>
</dbReference>
<evidence type="ECO:0000256" key="2">
    <source>
        <dbReference type="SAM" id="Phobius"/>
    </source>
</evidence>
<name>L9VL82_9EURY</name>
<protein>
    <recommendedName>
        <fullName evidence="3">DUF7322 domain-containing protein</fullName>
    </recommendedName>
</protein>